<dbReference type="AlphaFoldDB" id="A0A840QH04"/>
<dbReference type="GO" id="GO:0005576">
    <property type="term" value="C:extracellular region"/>
    <property type="evidence" value="ECO:0007669"/>
    <property type="project" value="UniProtKB-SubCell"/>
</dbReference>
<dbReference type="Proteomes" id="UP000584374">
    <property type="component" value="Unassembled WGS sequence"/>
</dbReference>
<keyword evidence="5" id="KW-1185">Reference proteome</keyword>
<reference evidence="4 5" key="1">
    <citation type="submission" date="2020-08" db="EMBL/GenBank/DDBJ databases">
        <title>Sequencing the genomes of 1000 actinobacteria strains.</title>
        <authorList>
            <person name="Klenk H.-P."/>
        </authorList>
    </citation>
    <scope>NUCLEOTIDE SEQUENCE [LARGE SCALE GENOMIC DNA]</scope>
    <source>
        <strain evidence="4 5">DSM 45584</strain>
    </source>
</reference>
<dbReference type="Pfam" id="PF01522">
    <property type="entry name" value="Polysacc_deac_1"/>
    <property type="match status" value="1"/>
</dbReference>
<evidence type="ECO:0000313" key="4">
    <source>
        <dbReference type="EMBL" id="MBB5157825.1"/>
    </source>
</evidence>
<gene>
    <name evidence="4" type="ORF">BJ970_005359</name>
</gene>
<sequence>MTQTVSKWAWNDTGRPFPYVLMYHSVAVYRSDPYLVTVDPRRFDRQLAWLRRNGLRGVSMRELMQARRVGDARGLVGLTFDDGYADFVHNVQPALLRHGCTATVFVIAGRMGGHNVWDADGPRKRLMTADEVREVSGAGLEVGSHGMLHQQMSYLDDEELLSEVAESRESLREITGADIGGFCYPYGDVDLRVMNTVEAAGYDYACAIWRSPLSGRHALPRTYVGDRDGSLRLLAKRLRHELTIKR</sequence>
<feature type="domain" description="NodB homology" evidence="3">
    <location>
        <begin position="74"/>
        <end position="246"/>
    </location>
</feature>
<evidence type="ECO:0000256" key="1">
    <source>
        <dbReference type="ARBA" id="ARBA00004613"/>
    </source>
</evidence>
<dbReference type="PANTHER" id="PTHR34216">
    <property type="match status" value="1"/>
</dbReference>
<dbReference type="GO" id="GO:0005975">
    <property type="term" value="P:carbohydrate metabolic process"/>
    <property type="evidence" value="ECO:0007669"/>
    <property type="project" value="InterPro"/>
</dbReference>
<comment type="subcellular location">
    <subcellularLocation>
        <location evidence="1">Secreted</location>
    </subcellularLocation>
</comment>
<dbReference type="InterPro" id="IPR002509">
    <property type="entry name" value="NODB_dom"/>
</dbReference>
<evidence type="ECO:0000256" key="2">
    <source>
        <dbReference type="ARBA" id="ARBA00022729"/>
    </source>
</evidence>
<dbReference type="InterPro" id="IPR051398">
    <property type="entry name" value="Polysacch_Deacetylase"/>
</dbReference>
<dbReference type="GO" id="GO:0016810">
    <property type="term" value="F:hydrolase activity, acting on carbon-nitrogen (but not peptide) bonds"/>
    <property type="evidence" value="ECO:0007669"/>
    <property type="project" value="InterPro"/>
</dbReference>
<keyword evidence="2" id="KW-0732">Signal</keyword>
<dbReference type="SUPFAM" id="SSF88713">
    <property type="entry name" value="Glycoside hydrolase/deacetylase"/>
    <property type="match status" value="1"/>
</dbReference>
<dbReference type="RefSeq" id="WP_184728681.1">
    <property type="nucleotide sequence ID" value="NZ_JACHIW010000001.1"/>
</dbReference>
<dbReference type="Gene3D" id="3.20.20.370">
    <property type="entry name" value="Glycoside hydrolase/deacetylase"/>
    <property type="match status" value="1"/>
</dbReference>
<name>A0A840QH04_9PSEU</name>
<organism evidence="4 5">
    <name type="scientific">Saccharopolyspora phatthalungensis</name>
    <dbReference type="NCBI Taxonomy" id="664693"/>
    <lineage>
        <taxon>Bacteria</taxon>
        <taxon>Bacillati</taxon>
        <taxon>Actinomycetota</taxon>
        <taxon>Actinomycetes</taxon>
        <taxon>Pseudonocardiales</taxon>
        <taxon>Pseudonocardiaceae</taxon>
        <taxon>Saccharopolyspora</taxon>
    </lineage>
</organism>
<dbReference type="PROSITE" id="PS51677">
    <property type="entry name" value="NODB"/>
    <property type="match status" value="1"/>
</dbReference>
<dbReference type="PANTHER" id="PTHR34216:SF3">
    <property type="entry name" value="POLY-BETA-1,6-N-ACETYL-D-GLUCOSAMINE N-DEACETYLASE"/>
    <property type="match status" value="1"/>
</dbReference>
<dbReference type="EMBL" id="JACHIW010000001">
    <property type="protein sequence ID" value="MBB5157825.1"/>
    <property type="molecule type" value="Genomic_DNA"/>
</dbReference>
<dbReference type="InterPro" id="IPR011330">
    <property type="entry name" value="Glyco_hydro/deAcase_b/a-brl"/>
</dbReference>
<evidence type="ECO:0000313" key="5">
    <source>
        <dbReference type="Proteomes" id="UP000584374"/>
    </source>
</evidence>
<dbReference type="CDD" id="cd10918">
    <property type="entry name" value="CE4_NodB_like_5s_6s"/>
    <property type="match status" value="1"/>
</dbReference>
<accession>A0A840QH04</accession>
<protein>
    <submittedName>
        <fullName evidence="4">Peptidoglycan/xylan/chitin deacetylase (PgdA/CDA1 family)</fullName>
    </submittedName>
</protein>
<proteinExistence type="predicted"/>
<comment type="caution">
    <text evidence="4">The sequence shown here is derived from an EMBL/GenBank/DDBJ whole genome shotgun (WGS) entry which is preliminary data.</text>
</comment>
<evidence type="ECO:0000259" key="3">
    <source>
        <dbReference type="PROSITE" id="PS51677"/>
    </source>
</evidence>